<dbReference type="SUPFAM" id="SSF56935">
    <property type="entry name" value="Porins"/>
    <property type="match status" value="1"/>
</dbReference>
<dbReference type="InterPro" id="IPR041700">
    <property type="entry name" value="OMP_b-brl_3"/>
</dbReference>
<proteinExistence type="predicted"/>
<organism evidence="3 4">
    <name type="scientific">Chryseolinea lacunae</name>
    <dbReference type="NCBI Taxonomy" id="2801331"/>
    <lineage>
        <taxon>Bacteria</taxon>
        <taxon>Pseudomonadati</taxon>
        <taxon>Bacteroidota</taxon>
        <taxon>Cytophagia</taxon>
        <taxon>Cytophagales</taxon>
        <taxon>Fulvivirgaceae</taxon>
        <taxon>Chryseolinea</taxon>
    </lineage>
</organism>
<dbReference type="Pfam" id="PF14905">
    <property type="entry name" value="OMP_b-brl_3"/>
    <property type="match status" value="1"/>
</dbReference>
<dbReference type="PANTHER" id="PTHR30069">
    <property type="entry name" value="TONB-DEPENDENT OUTER MEMBRANE RECEPTOR"/>
    <property type="match status" value="1"/>
</dbReference>
<evidence type="ECO:0000259" key="2">
    <source>
        <dbReference type="Pfam" id="PF14905"/>
    </source>
</evidence>
<gene>
    <name evidence="3" type="ORF">JI741_30090</name>
</gene>
<name>A0ABS1L4M7_9BACT</name>
<dbReference type="RefSeq" id="WP_202015998.1">
    <property type="nucleotide sequence ID" value="NZ_JAERRB010000017.1"/>
</dbReference>
<dbReference type="Gene3D" id="2.170.130.10">
    <property type="entry name" value="TonB-dependent receptor, plug domain"/>
    <property type="match status" value="1"/>
</dbReference>
<dbReference type="PANTHER" id="PTHR30069:SF29">
    <property type="entry name" value="HEMOGLOBIN AND HEMOGLOBIN-HAPTOGLOBIN-BINDING PROTEIN 1-RELATED"/>
    <property type="match status" value="1"/>
</dbReference>
<dbReference type="InterPro" id="IPR039426">
    <property type="entry name" value="TonB-dep_rcpt-like"/>
</dbReference>
<reference evidence="3 4" key="1">
    <citation type="submission" date="2021-01" db="EMBL/GenBank/DDBJ databases">
        <title>Chryseolinea sp. Jin1 Genome sequencing and assembly.</title>
        <authorList>
            <person name="Kim I."/>
        </authorList>
    </citation>
    <scope>NUCLEOTIDE SEQUENCE [LARGE SCALE GENOMIC DNA]</scope>
    <source>
        <strain evidence="3 4">Jin1</strain>
    </source>
</reference>
<dbReference type="InterPro" id="IPR037066">
    <property type="entry name" value="Plug_dom_sf"/>
</dbReference>
<comment type="caution">
    <text evidence="3">The sequence shown here is derived from an EMBL/GenBank/DDBJ whole genome shotgun (WGS) entry which is preliminary data.</text>
</comment>
<feature type="domain" description="Outer membrane protein beta-barrel" evidence="2">
    <location>
        <begin position="318"/>
        <end position="425"/>
    </location>
</feature>
<keyword evidence="1" id="KW-0732">Signal</keyword>
<evidence type="ECO:0000313" key="3">
    <source>
        <dbReference type="EMBL" id="MBL0745521.1"/>
    </source>
</evidence>
<evidence type="ECO:0000313" key="4">
    <source>
        <dbReference type="Proteomes" id="UP000613030"/>
    </source>
</evidence>
<dbReference type="EMBL" id="JAERRB010000017">
    <property type="protein sequence ID" value="MBL0745521.1"/>
    <property type="molecule type" value="Genomic_DNA"/>
</dbReference>
<protein>
    <submittedName>
        <fullName evidence="3">Outer membrane beta-barrel protein</fullName>
    </submittedName>
</protein>
<dbReference type="Proteomes" id="UP000613030">
    <property type="component" value="Unassembled WGS sequence"/>
</dbReference>
<sequence>MFTLKDVAPAHYLLVARMVGFKTSTIALQVTNGKLVIDPMVLEEESTVLGEVVVEADKPLFEQRIDRLIVNVDNSIASAGGSVLDVLERSPGITVNRQSGGMSMNGKSGIQVMLNGKLQRLPLSTVIQQLEGVSAGSVDKIELISNPSSRYDAEGDAGIINIVTKKNTDEGLHGTATVGLGFSDVSGYVKPTGSTTLHYKRNDVALQASYSMNSDRRWQQWNYERQLLNRDLYSNTITDRYVTWPIQRFSAGADWSVTKQTSMNVFVSGFSDLWKMESFNHSRVAQNGTDSAHIALHDREVNHWKHGMANFNLSHVFTNGSKLNIDADYLYYHDHNPNHFVNDYTFSATNTHRQDQMRISKETPIHMLVLKADYEWKMKALKIEVGAKSTLSELKNDVKLETLQGETWVPDSKFTQAYSLRDNAHTYKYNMIKVSTRTKQMQICIPIASRDEATRYRKSILHLLSKIEVDNCDDAMRESVINAYKLLFHFTNTTR</sequence>
<accession>A0ABS1L4M7</accession>
<evidence type="ECO:0000256" key="1">
    <source>
        <dbReference type="ARBA" id="ARBA00022729"/>
    </source>
</evidence>
<keyword evidence="4" id="KW-1185">Reference proteome</keyword>